<accession>A0A4R2SAC5</accession>
<gene>
    <name evidence="20" type="ORF">EDD73_10468</name>
</gene>
<comment type="cofactor">
    <cofactor evidence="15 18">
        <name>Zn(2+)</name>
        <dbReference type="ChEBI" id="CHEBI:29105"/>
    </cofactor>
    <text evidence="15 18">Binds 1 zinc ion.</text>
</comment>
<dbReference type="Gene3D" id="3.40.140.10">
    <property type="entry name" value="Cytidine Deaminase, domain 2"/>
    <property type="match status" value="1"/>
</dbReference>
<evidence type="ECO:0000259" key="19">
    <source>
        <dbReference type="PROSITE" id="PS51747"/>
    </source>
</evidence>
<evidence type="ECO:0000313" key="20">
    <source>
        <dbReference type="EMBL" id="TCP68165.1"/>
    </source>
</evidence>
<comment type="catalytic activity">
    <reaction evidence="14 15">
        <text>2,5-diamino-6-hydroxy-4-(5-phosphoribosylamino)-pyrimidine + H2O + H(+) = 5-amino-6-(5-phospho-D-ribosylamino)uracil + NH4(+)</text>
        <dbReference type="Rhea" id="RHEA:21868"/>
        <dbReference type="ChEBI" id="CHEBI:15377"/>
        <dbReference type="ChEBI" id="CHEBI:15378"/>
        <dbReference type="ChEBI" id="CHEBI:28938"/>
        <dbReference type="ChEBI" id="CHEBI:58453"/>
        <dbReference type="ChEBI" id="CHEBI:58614"/>
        <dbReference type="EC" id="3.5.4.26"/>
    </reaction>
</comment>
<evidence type="ECO:0000256" key="10">
    <source>
        <dbReference type="ARBA" id="ARBA00022857"/>
    </source>
</evidence>
<feature type="binding site" evidence="17">
    <location>
        <position position="206"/>
    </location>
    <ligand>
        <name>substrate</name>
    </ligand>
</feature>
<keyword evidence="12" id="KW-0511">Multifunctional enzyme</keyword>
<feature type="binding site" evidence="18">
    <location>
        <position position="86"/>
    </location>
    <ligand>
        <name>Zn(2+)</name>
        <dbReference type="ChEBI" id="CHEBI:29105"/>
        <note>catalytic</note>
    </ligand>
</feature>
<keyword evidence="10 15" id="KW-0521">NADP</keyword>
<dbReference type="InterPro" id="IPR002125">
    <property type="entry name" value="CMP_dCMP_dom"/>
</dbReference>
<comment type="caution">
    <text evidence="20">The sequence shown here is derived from an EMBL/GenBank/DDBJ whole genome shotgun (WGS) entry which is preliminary data.</text>
</comment>
<feature type="binding site" evidence="17">
    <location>
        <position position="198"/>
    </location>
    <ligand>
        <name>NADP(+)</name>
        <dbReference type="ChEBI" id="CHEBI:58349"/>
    </ligand>
</feature>
<dbReference type="InterPro" id="IPR011549">
    <property type="entry name" value="RibD_C"/>
</dbReference>
<comment type="function">
    <text evidence="1 15">Converts 2,5-diamino-6-(ribosylamino)-4(3h)-pyrimidinone 5'-phosphate into 5-amino-6-(ribosylamino)-2,4(1h,3h)-pyrimidinedione 5'-phosphate.</text>
</comment>
<evidence type="ECO:0000256" key="9">
    <source>
        <dbReference type="ARBA" id="ARBA00022833"/>
    </source>
</evidence>
<dbReference type="GO" id="GO:0050661">
    <property type="term" value="F:NADP binding"/>
    <property type="evidence" value="ECO:0007669"/>
    <property type="project" value="InterPro"/>
</dbReference>
<dbReference type="InterPro" id="IPR002734">
    <property type="entry name" value="RibDG_C"/>
</dbReference>
<evidence type="ECO:0000256" key="12">
    <source>
        <dbReference type="ARBA" id="ARBA00023268"/>
    </source>
</evidence>
<evidence type="ECO:0000256" key="4">
    <source>
        <dbReference type="ARBA" id="ARBA00005259"/>
    </source>
</evidence>
<dbReference type="InterPro" id="IPR050765">
    <property type="entry name" value="Riboflavin_Biosynth_HTPR"/>
</dbReference>
<evidence type="ECO:0000256" key="5">
    <source>
        <dbReference type="ARBA" id="ARBA00007417"/>
    </source>
</evidence>
<feature type="binding site" evidence="17">
    <location>
        <position position="186"/>
    </location>
    <ligand>
        <name>substrate</name>
    </ligand>
</feature>
<feature type="binding site" evidence="17">
    <location>
        <position position="202"/>
    </location>
    <ligand>
        <name>NADP(+)</name>
        <dbReference type="ChEBI" id="CHEBI:58349"/>
    </ligand>
</feature>
<dbReference type="GO" id="GO:0008270">
    <property type="term" value="F:zinc ion binding"/>
    <property type="evidence" value="ECO:0007669"/>
    <property type="project" value="InterPro"/>
</dbReference>
<evidence type="ECO:0000256" key="14">
    <source>
        <dbReference type="ARBA" id="ARBA00049886"/>
    </source>
</evidence>
<keyword evidence="7 15" id="KW-0479">Metal-binding</keyword>
<dbReference type="Pfam" id="PF01872">
    <property type="entry name" value="RibD_C"/>
    <property type="match status" value="1"/>
</dbReference>
<dbReference type="GO" id="GO:0008703">
    <property type="term" value="F:5-amino-6-(5-phosphoribosylamino)uracil reductase activity"/>
    <property type="evidence" value="ECO:0007669"/>
    <property type="project" value="UniProtKB-EC"/>
</dbReference>
<keyword evidence="6 15" id="KW-0686">Riboflavin biosynthesis</keyword>
<dbReference type="CDD" id="cd01284">
    <property type="entry name" value="Riboflavin_deaminase-reductase"/>
    <property type="match status" value="1"/>
</dbReference>
<dbReference type="PIRSF" id="PIRSF006769">
    <property type="entry name" value="RibD"/>
    <property type="match status" value="1"/>
</dbReference>
<feature type="binding site" evidence="18">
    <location>
        <position position="52"/>
    </location>
    <ligand>
        <name>Zn(2+)</name>
        <dbReference type="ChEBI" id="CHEBI:29105"/>
        <note>catalytic</note>
    </ligand>
</feature>
<evidence type="ECO:0000256" key="3">
    <source>
        <dbReference type="ARBA" id="ARBA00004910"/>
    </source>
</evidence>
<evidence type="ECO:0000256" key="11">
    <source>
        <dbReference type="ARBA" id="ARBA00023002"/>
    </source>
</evidence>
<dbReference type="AlphaFoldDB" id="A0A4R2SAC5"/>
<feature type="binding site" evidence="17">
    <location>
        <position position="170"/>
    </location>
    <ligand>
        <name>substrate</name>
    </ligand>
</feature>
<evidence type="ECO:0000256" key="7">
    <source>
        <dbReference type="ARBA" id="ARBA00022723"/>
    </source>
</evidence>
<dbReference type="EC" id="3.5.4.26" evidence="15"/>
<dbReference type="InterPro" id="IPR016193">
    <property type="entry name" value="Cytidine_deaminase-like"/>
</dbReference>
<feature type="domain" description="CMP/dCMP-type deaminase" evidence="19">
    <location>
        <begin position="3"/>
        <end position="125"/>
    </location>
</feature>
<dbReference type="PROSITE" id="PS51747">
    <property type="entry name" value="CYT_DCMP_DEAMINASES_2"/>
    <property type="match status" value="1"/>
</dbReference>
<dbReference type="InterPro" id="IPR016192">
    <property type="entry name" value="APOBEC/CMP_deaminase_Zn-bd"/>
</dbReference>
<evidence type="ECO:0000256" key="2">
    <source>
        <dbReference type="ARBA" id="ARBA00004882"/>
    </source>
</evidence>
<dbReference type="SUPFAM" id="SSF53927">
    <property type="entry name" value="Cytidine deaminase-like"/>
    <property type="match status" value="1"/>
</dbReference>
<keyword evidence="11 15" id="KW-0560">Oxidoreductase</keyword>
<evidence type="ECO:0000256" key="18">
    <source>
        <dbReference type="PIRSR" id="PIRSR006769-3"/>
    </source>
</evidence>
<dbReference type="EC" id="1.1.1.193" evidence="15"/>
<keyword evidence="8 15" id="KW-0378">Hydrolase</keyword>
<feature type="binding site" evidence="17">
    <location>
        <position position="231"/>
    </location>
    <ligand>
        <name>NADP(+)</name>
        <dbReference type="ChEBI" id="CHEBI:58349"/>
    </ligand>
</feature>
<dbReference type="InterPro" id="IPR004794">
    <property type="entry name" value="Eubact_RibD"/>
</dbReference>
<dbReference type="EMBL" id="SLXT01000004">
    <property type="protein sequence ID" value="TCP68165.1"/>
    <property type="molecule type" value="Genomic_DNA"/>
</dbReference>
<comment type="catalytic activity">
    <reaction evidence="13 15">
        <text>5-amino-6-(5-phospho-D-ribitylamino)uracil + NADP(+) = 5-amino-6-(5-phospho-D-ribosylamino)uracil + NADPH + H(+)</text>
        <dbReference type="Rhea" id="RHEA:17845"/>
        <dbReference type="ChEBI" id="CHEBI:15378"/>
        <dbReference type="ChEBI" id="CHEBI:57783"/>
        <dbReference type="ChEBI" id="CHEBI:58349"/>
        <dbReference type="ChEBI" id="CHEBI:58421"/>
        <dbReference type="ChEBI" id="CHEBI:58453"/>
        <dbReference type="EC" id="1.1.1.193"/>
    </reaction>
</comment>
<dbReference type="PROSITE" id="PS00903">
    <property type="entry name" value="CYT_DCMP_DEAMINASES_1"/>
    <property type="match status" value="1"/>
</dbReference>
<dbReference type="GO" id="GO:0008835">
    <property type="term" value="F:diaminohydroxyphosphoribosylaminopyrimidine deaminase activity"/>
    <property type="evidence" value="ECO:0007669"/>
    <property type="project" value="UniProtKB-EC"/>
</dbReference>
<dbReference type="NCBIfam" id="TIGR00326">
    <property type="entry name" value="eubact_ribD"/>
    <property type="match status" value="1"/>
</dbReference>
<evidence type="ECO:0000256" key="13">
    <source>
        <dbReference type="ARBA" id="ARBA00049861"/>
    </source>
</evidence>
<comment type="pathway">
    <text evidence="2 15">Cofactor biosynthesis; riboflavin biosynthesis; 5-amino-6-(D-ribitylamino)uracil from GTP: step 2/4.</text>
</comment>
<dbReference type="Pfam" id="PF00383">
    <property type="entry name" value="dCMP_cyt_deam_1"/>
    <property type="match status" value="1"/>
</dbReference>
<comment type="pathway">
    <text evidence="3 15">Cofactor biosynthesis; riboflavin biosynthesis; 5-amino-6-(D-ribitylamino)uracil from GTP: step 3/4.</text>
</comment>
<dbReference type="PANTHER" id="PTHR38011">
    <property type="entry name" value="DIHYDROFOLATE REDUCTASE FAMILY PROTEIN (AFU_ORTHOLOGUE AFUA_8G06820)"/>
    <property type="match status" value="1"/>
</dbReference>
<dbReference type="PANTHER" id="PTHR38011:SF7">
    <property type="entry name" value="2,5-DIAMINO-6-RIBOSYLAMINO-4(3H)-PYRIMIDINONE 5'-PHOSPHATE REDUCTASE"/>
    <property type="match status" value="1"/>
</dbReference>
<name>A0A4R2SAC5_9FIRM</name>
<feature type="binding site" evidence="17">
    <location>
        <position position="302"/>
    </location>
    <ligand>
        <name>substrate</name>
    </ligand>
</feature>
<dbReference type="Proteomes" id="UP000294813">
    <property type="component" value="Unassembled WGS sequence"/>
</dbReference>
<evidence type="ECO:0000313" key="21">
    <source>
        <dbReference type="Proteomes" id="UP000294813"/>
    </source>
</evidence>
<keyword evidence="9 15" id="KW-0862">Zinc</keyword>
<evidence type="ECO:0000256" key="1">
    <source>
        <dbReference type="ARBA" id="ARBA00002151"/>
    </source>
</evidence>
<evidence type="ECO:0000256" key="16">
    <source>
        <dbReference type="PIRSR" id="PIRSR006769-1"/>
    </source>
</evidence>
<dbReference type="NCBIfam" id="TIGR00227">
    <property type="entry name" value="ribD_Cterm"/>
    <property type="match status" value="1"/>
</dbReference>
<sequence length="380" mass="40050">MPTGDAVYMSQALALASLAQGRTQPNPVVGAVIVKNGRIIGKGYHIKAGTPHAEVHALRQAGAAAQGATIYVTLEPCSHHGRTPPCTDAIIQAGIARVVIATVDPNPRVAGQGIQKLRAHGIDVTMGILADEAITLNQPFFTWVTKGRPWVLAKWAMTLDGKIATSTGSSRWITGSAARRQVHIWRNQLDAVMVGIGTALADDPELTVRPDEHPGLVNRDGRQPDRIILDSHARLPVTAKVLAPTGKVWVAVTTLAPPERVAALRQAGAQLIITEPDEQGHVRVSEVLQALAQAGITSILAEGGSAVLGTLFTEQLVDKVAAFVAPKITGGQGAPTPVAGPGVAEMAHAWQLAKTSMYVVGDDWLMEGTLQEVRPCLPES</sequence>
<protein>
    <recommendedName>
        <fullName evidence="15">Riboflavin biosynthesis protein RibD</fullName>
    </recommendedName>
    <domain>
        <recommendedName>
            <fullName evidence="15">Diaminohydroxyphosphoribosylaminopyrimidine deaminase</fullName>
            <shortName evidence="15">DRAP deaminase</shortName>
            <ecNumber evidence="15">3.5.4.26</ecNumber>
        </recommendedName>
        <alternativeName>
            <fullName evidence="15">Riboflavin-specific deaminase</fullName>
        </alternativeName>
    </domain>
    <domain>
        <recommendedName>
            <fullName evidence="15">5-amino-6-(5-phosphoribosylamino)uracil reductase</fullName>
            <ecNumber evidence="15">1.1.1.193</ecNumber>
        </recommendedName>
        <alternativeName>
            <fullName evidence="15">HTP reductase</fullName>
        </alternativeName>
    </domain>
</protein>
<evidence type="ECO:0000256" key="15">
    <source>
        <dbReference type="PIRNR" id="PIRNR006769"/>
    </source>
</evidence>
<organism evidence="20 21">
    <name type="scientific">Heliophilum fasciatum</name>
    <dbReference type="NCBI Taxonomy" id="35700"/>
    <lineage>
        <taxon>Bacteria</taxon>
        <taxon>Bacillati</taxon>
        <taxon>Bacillota</taxon>
        <taxon>Clostridia</taxon>
        <taxon>Eubacteriales</taxon>
        <taxon>Heliobacteriaceae</taxon>
        <taxon>Heliophilum</taxon>
    </lineage>
</organism>
<dbReference type="OrthoDB" id="9800865at2"/>
<feature type="binding site" evidence="18">
    <location>
        <position position="77"/>
    </location>
    <ligand>
        <name>Zn(2+)</name>
        <dbReference type="ChEBI" id="CHEBI:29105"/>
        <note>catalytic</note>
    </ligand>
</feature>
<dbReference type="FunFam" id="3.40.140.10:FF:000025">
    <property type="entry name" value="Riboflavin biosynthesis protein RibD"/>
    <property type="match status" value="1"/>
</dbReference>
<dbReference type="UniPathway" id="UPA00275">
    <property type="reaction ID" value="UER00401"/>
</dbReference>
<evidence type="ECO:0000256" key="6">
    <source>
        <dbReference type="ARBA" id="ARBA00022619"/>
    </source>
</evidence>
<feature type="binding site" evidence="17">
    <location>
        <position position="172"/>
    </location>
    <ligand>
        <name>NADP(+)</name>
        <dbReference type="ChEBI" id="CHEBI:58349"/>
    </ligand>
</feature>
<reference evidence="20 21" key="1">
    <citation type="submission" date="2019-03" db="EMBL/GenBank/DDBJ databases">
        <title>Genomic Encyclopedia of Type Strains, Phase IV (KMG-IV): sequencing the most valuable type-strain genomes for metagenomic binning, comparative biology and taxonomic classification.</title>
        <authorList>
            <person name="Goeker M."/>
        </authorList>
    </citation>
    <scope>NUCLEOTIDE SEQUENCE [LARGE SCALE GENOMIC DNA]</scope>
    <source>
        <strain evidence="20 21">DSM 11170</strain>
    </source>
</reference>
<dbReference type="GO" id="GO:0009231">
    <property type="term" value="P:riboflavin biosynthetic process"/>
    <property type="evidence" value="ECO:0007669"/>
    <property type="project" value="UniProtKB-UniPathway"/>
</dbReference>
<feature type="binding site" evidence="17">
    <location>
        <position position="209"/>
    </location>
    <ligand>
        <name>substrate</name>
    </ligand>
</feature>
<feature type="binding site" evidence="17">
    <location>
        <position position="156"/>
    </location>
    <ligand>
        <name>NADP(+)</name>
        <dbReference type="ChEBI" id="CHEBI:58349"/>
    </ligand>
</feature>
<dbReference type="Gene3D" id="3.40.430.10">
    <property type="entry name" value="Dihydrofolate Reductase, subunit A"/>
    <property type="match status" value="1"/>
</dbReference>
<keyword evidence="21" id="KW-1185">Reference proteome</keyword>
<comment type="similarity">
    <text evidence="5 15">In the C-terminal section; belongs to the HTP reductase family.</text>
</comment>
<evidence type="ECO:0000256" key="8">
    <source>
        <dbReference type="ARBA" id="ARBA00022801"/>
    </source>
</evidence>
<proteinExistence type="inferred from homology"/>
<comment type="similarity">
    <text evidence="4 15">In the N-terminal section; belongs to the cytidine and deoxycytidylate deaminase family.</text>
</comment>
<feature type="active site" description="Proton donor" evidence="16">
    <location>
        <position position="54"/>
    </location>
</feature>
<dbReference type="SUPFAM" id="SSF53597">
    <property type="entry name" value="Dihydrofolate reductase-like"/>
    <property type="match status" value="1"/>
</dbReference>
<dbReference type="InterPro" id="IPR024072">
    <property type="entry name" value="DHFR-like_dom_sf"/>
</dbReference>
<evidence type="ECO:0000256" key="17">
    <source>
        <dbReference type="PIRSR" id="PIRSR006769-2"/>
    </source>
</evidence>